<accession>A0A8J5Q6G5</accession>
<dbReference type="GO" id="GO:0000978">
    <property type="term" value="F:RNA polymerase II cis-regulatory region sequence-specific DNA binding"/>
    <property type="evidence" value="ECO:0007669"/>
    <property type="project" value="TreeGrafter"/>
</dbReference>
<name>A0A8J5Q6G5_9ASCO</name>
<dbReference type="GO" id="GO:0005634">
    <property type="term" value="C:nucleus"/>
    <property type="evidence" value="ECO:0007669"/>
    <property type="project" value="TreeGrafter"/>
</dbReference>
<dbReference type="GO" id="GO:0008270">
    <property type="term" value="F:zinc ion binding"/>
    <property type="evidence" value="ECO:0007669"/>
    <property type="project" value="InterPro"/>
</dbReference>
<dbReference type="PANTHER" id="PTHR31069:SF12">
    <property type="entry name" value="TRANSCRIPTION FACTOR DOMAIN-CONTAINING PROTEIN"/>
    <property type="match status" value="1"/>
</dbReference>
<feature type="region of interest" description="Disordered" evidence="5">
    <location>
        <begin position="1"/>
        <end position="22"/>
    </location>
</feature>
<gene>
    <name evidence="7" type="ORF">J8A68_005392</name>
</gene>
<dbReference type="Pfam" id="PF00172">
    <property type="entry name" value="Zn_clus"/>
    <property type="match status" value="1"/>
</dbReference>
<dbReference type="Proteomes" id="UP000694255">
    <property type="component" value="Unassembled WGS sequence"/>
</dbReference>
<keyword evidence="4" id="KW-0539">Nucleus</keyword>
<dbReference type="GO" id="GO:0000981">
    <property type="term" value="F:DNA-binding transcription factor activity, RNA polymerase II-specific"/>
    <property type="evidence" value="ECO:0007669"/>
    <property type="project" value="InterPro"/>
</dbReference>
<comment type="caution">
    <text evidence="7">The sequence shown here is derived from an EMBL/GenBank/DDBJ whole genome shotgun (WGS) entry which is preliminary data.</text>
</comment>
<dbReference type="SMART" id="SM00906">
    <property type="entry name" value="Fungal_trans"/>
    <property type="match status" value="1"/>
</dbReference>
<evidence type="ECO:0000256" key="4">
    <source>
        <dbReference type="ARBA" id="ARBA00023242"/>
    </source>
</evidence>
<feature type="compositionally biased region" description="Polar residues" evidence="5">
    <location>
        <begin position="1"/>
        <end position="17"/>
    </location>
</feature>
<feature type="domain" description="Zn(2)-C6 fungal-type" evidence="6">
    <location>
        <begin position="31"/>
        <end position="62"/>
    </location>
</feature>
<feature type="region of interest" description="Disordered" evidence="5">
    <location>
        <begin position="305"/>
        <end position="326"/>
    </location>
</feature>
<evidence type="ECO:0000256" key="3">
    <source>
        <dbReference type="ARBA" id="ARBA00023163"/>
    </source>
</evidence>
<feature type="compositionally biased region" description="Polar residues" evidence="5">
    <location>
        <begin position="315"/>
        <end position="326"/>
    </location>
</feature>
<sequence>MTEVSINAMSSTASTSEPPMKKKRRNRTVLVCNVCKSRKVKCDRKVPCSSCITYKTQDICSYSQSIRGTWSDSQGEEQQNEPRQNYEEVTQFVQQQRQNIILNNLQSPQIIPPHVNNLLNTAPTAPLEQNPSPLSQIANSQLPPSSSLLSYPSSFGQENSSTFPTVLYPSNIAPKSSITSLNSIPSKKSTSPTSQLGTNVQRINTTPIVSGSIADIPSSDAYLVTTQLSDILTRFVNKGSVIGVNPIGSPDDTIFFFDYPSYVENSDKSQVNHGPFTWHALFKQDAALYDLWKFISIKSQEFKEASRKQRPQAAPSASPTPISRSASPPHIGMAELGGILAAAPFQVLSRMDLSTYKEFDSSKKKINKTAIPLGMNFTTNQEYFNDNSIDLSEKVVKLLPSKKIVWIHINRFFKVLYPFIPFIDEFTFKKAITKLIGEETSEENYITFVNISDNLDYAHMGMLLIILRMSFLSLISNNEELNNFVLKIGKLPDHMSKLFSAEEVKHLQLLLKSEIGIEFIDLARNCMTKFQLFQKTNLTILQFAMLMRVYFYLAPEDPEGPDRNQFQIYNGTLIQMAHAIGLNRDPEKIHGSTDVKANNIKRKMWHYLVYLDVFQGISYGGPLSTDLQYSDTKFPFAEEGNTNINFEYLDGFITKAYYRIKDLPTHWRNILNVVLNVNGPVKMIELTEKMNALELYVAENLGKSCSEFAEAVNQLNNNDLLDKVFYLHYYFQSHKFLINIYSHMFLHYEKQRNLDLAFFYLKKSLCILIKDFLPNSFRLMDHQHYFFCHFANLFVNPNIECFIHNTSGLLFSIIIRVEYTLRALKLKGADIDTPNARSYMESLEQLKFWLIKCAKVSTIAMSRLGKRYLYAWRISKSHIFILKSIQSDEYYQPLNDIQNQTPGYQTRLKTLTNFKLKIGQVNDLVELLKSSLVNLDKSELTKDFTELFGAASEDPVEEHTRVLGGSSSEDFALELDDLFAKVSMRMDPAVFDATHEIATDPMQFQAQAPIPTNIITSAIENYVSLDNPYFDVFNDLPLDQLLKSFDQ</sequence>
<dbReference type="CDD" id="cd00067">
    <property type="entry name" value="GAL4"/>
    <property type="match status" value="1"/>
</dbReference>
<keyword evidence="3" id="KW-0804">Transcription</keyword>
<dbReference type="GO" id="GO:0045944">
    <property type="term" value="P:positive regulation of transcription by RNA polymerase II"/>
    <property type="evidence" value="ECO:0007669"/>
    <property type="project" value="TreeGrafter"/>
</dbReference>
<dbReference type="InterPro" id="IPR007219">
    <property type="entry name" value="XnlR_reg_dom"/>
</dbReference>
<dbReference type="InterPro" id="IPR050675">
    <property type="entry name" value="OAF3"/>
</dbReference>
<dbReference type="AlphaFoldDB" id="A0A8J5Q6G5"/>
<dbReference type="OrthoDB" id="2943660at2759"/>
<proteinExistence type="predicted"/>
<evidence type="ECO:0000256" key="2">
    <source>
        <dbReference type="ARBA" id="ARBA00023125"/>
    </source>
</evidence>
<dbReference type="PANTHER" id="PTHR31069">
    <property type="entry name" value="OLEATE-ACTIVATED TRANSCRIPTION FACTOR 1-RELATED"/>
    <property type="match status" value="1"/>
</dbReference>
<evidence type="ECO:0000313" key="7">
    <source>
        <dbReference type="EMBL" id="KAG7661101.1"/>
    </source>
</evidence>
<dbReference type="Pfam" id="PF04082">
    <property type="entry name" value="Fungal_trans"/>
    <property type="match status" value="1"/>
</dbReference>
<keyword evidence="2" id="KW-0238">DNA-binding</keyword>
<dbReference type="PROSITE" id="PS50048">
    <property type="entry name" value="ZN2_CY6_FUNGAL_2"/>
    <property type="match status" value="1"/>
</dbReference>
<reference evidence="7 8" key="1">
    <citation type="journal article" date="2021" name="DNA Res.">
        <title>Genome analysis of Candida subhashii reveals its hybrid nature and dual mitochondrial genome conformations.</title>
        <authorList>
            <person name="Mixao V."/>
            <person name="Hegedusova E."/>
            <person name="Saus E."/>
            <person name="Pryszcz L.P."/>
            <person name="Cillingova A."/>
            <person name="Nosek J."/>
            <person name="Gabaldon T."/>
        </authorList>
    </citation>
    <scope>NUCLEOTIDE SEQUENCE [LARGE SCALE GENOMIC DNA]</scope>
    <source>
        <strain evidence="7 8">CBS 10753</strain>
    </source>
</reference>
<evidence type="ECO:0000313" key="8">
    <source>
        <dbReference type="Proteomes" id="UP000694255"/>
    </source>
</evidence>
<dbReference type="EMBL" id="JAGSYN010000269">
    <property type="protein sequence ID" value="KAG7661101.1"/>
    <property type="molecule type" value="Genomic_DNA"/>
</dbReference>
<dbReference type="RefSeq" id="XP_049261334.1">
    <property type="nucleotide sequence ID" value="XM_049409454.1"/>
</dbReference>
<dbReference type="GO" id="GO:0006351">
    <property type="term" value="P:DNA-templated transcription"/>
    <property type="evidence" value="ECO:0007669"/>
    <property type="project" value="InterPro"/>
</dbReference>
<dbReference type="GeneID" id="73472192"/>
<keyword evidence="1" id="KW-0805">Transcription regulation</keyword>
<keyword evidence="8" id="KW-1185">Reference proteome</keyword>
<organism evidence="7 8">
    <name type="scientific">[Candida] subhashii</name>
    <dbReference type="NCBI Taxonomy" id="561895"/>
    <lineage>
        <taxon>Eukaryota</taxon>
        <taxon>Fungi</taxon>
        <taxon>Dikarya</taxon>
        <taxon>Ascomycota</taxon>
        <taxon>Saccharomycotina</taxon>
        <taxon>Pichiomycetes</taxon>
        <taxon>Debaryomycetaceae</taxon>
        <taxon>Spathaspora</taxon>
    </lineage>
</organism>
<protein>
    <recommendedName>
        <fullName evidence="6">Zn(2)-C6 fungal-type domain-containing protein</fullName>
    </recommendedName>
</protein>
<evidence type="ECO:0000256" key="1">
    <source>
        <dbReference type="ARBA" id="ARBA00023015"/>
    </source>
</evidence>
<dbReference type="InterPro" id="IPR001138">
    <property type="entry name" value="Zn2Cys6_DnaBD"/>
</dbReference>
<dbReference type="SMART" id="SM00066">
    <property type="entry name" value="GAL4"/>
    <property type="match status" value="1"/>
</dbReference>
<evidence type="ECO:0000259" key="6">
    <source>
        <dbReference type="PROSITE" id="PS50048"/>
    </source>
</evidence>
<evidence type="ECO:0000256" key="5">
    <source>
        <dbReference type="SAM" id="MobiDB-lite"/>
    </source>
</evidence>
<dbReference type="PROSITE" id="PS00463">
    <property type="entry name" value="ZN2_CY6_FUNGAL_1"/>
    <property type="match status" value="1"/>
</dbReference>
<dbReference type="CDD" id="cd12148">
    <property type="entry name" value="fungal_TF_MHR"/>
    <property type="match status" value="1"/>
</dbReference>